<organism evidence="4 5">
    <name type="scientific">Candidatus Yanofskybacteria bacterium RIFCSPHIGHO2_01_FULL_41_26</name>
    <dbReference type="NCBI Taxonomy" id="1802661"/>
    <lineage>
        <taxon>Bacteria</taxon>
        <taxon>Candidatus Yanofskyibacteriota</taxon>
    </lineage>
</organism>
<comment type="caution">
    <text evidence="4">The sequence shown here is derived from an EMBL/GenBank/DDBJ whole genome shotgun (WGS) entry which is preliminary data.</text>
</comment>
<evidence type="ECO:0000313" key="4">
    <source>
        <dbReference type="EMBL" id="OGM98666.1"/>
    </source>
</evidence>
<evidence type="ECO:0000256" key="2">
    <source>
        <dbReference type="ARBA" id="ARBA00000751"/>
    </source>
</evidence>
<dbReference type="Proteomes" id="UP000176893">
    <property type="component" value="Unassembled WGS sequence"/>
</dbReference>
<dbReference type="InterPro" id="IPR037238">
    <property type="entry name" value="YbiA-like_sf"/>
</dbReference>
<comment type="catalytic activity">
    <reaction evidence="2">
        <text>2,5-diamino-6-hydroxy-4-(5-phosphoribosylamino)-pyrimidine + H2O = 2,5,6-triamino-4-hydroxypyrimidine + D-ribose 5-phosphate</text>
        <dbReference type="Rhea" id="RHEA:23436"/>
        <dbReference type="ChEBI" id="CHEBI:15377"/>
        <dbReference type="ChEBI" id="CHEBI:58614"/>
        <dbReference type="ChEBI" id="CHEBI:78346"/>
        <dbReference type="ChEBI" id="CHEBI:137796"/>
    </reaction>
</comment>
<dbReference type="InterPro" id="IPR012816">
    <property type="entry name" value="NADAR"/>
</dbReference>
<sequence>MTDVSNKKESILFYEREFYVFSNFSSFAIEWDGKLYMTSEHVYHSEKFQDEEMKELIRKTRSAHDAFKLAHANEDKYRPDWNDVRIGIMKKILHVKVSQHPYVKKKLLQSGDRELIEDSWRDNFWGWGPDKDGANHLGKLWMEVRAEVINNE</sequence>
<dbReference type="SUPFAM" id="SSF143990">
    <property type="entry name" value="YbiA-like"/>
    <property type="match status" value="1"/>
</dbReference>
<dbReference type="NCBIfam" id="TIGR02464">
    <property type="entry name" value="ribofla_fusion"/>
    <property type="match status" value="1"/>
</dbReference>
<dbReference type="AlphaFoldDB" id="A0A1F8ECQ8"/>
<comment type="catalytic activity">
    <reaction evidence="1">
        <text>5-amino-6-(5-phospho-D-ribosylamino)uracil + H2O = 5,6-diaminouracil + D-ribose 5-phosphate</text>
        <dbReference type="Rhea" id="RHEA:55020"/>
        <dbReference type="ChEBI" id="CHEBI:15377"/>
        <dbReference type="ChEBI" id="CHEBI:46252"/>
        <dbReference type="ChEBI" id="CHEBI:58453"/>
        <dbReference type="ChEBI" id="CHEBI:78346"/>
    </reaction>
</comment>
<dbReference type="STRING" id="1802661.A2649_00695"/>
<evidence type="ECO:0000259" key="3">
    <source>
        <dbReference type="Pfam" id="PF08719"/>
    </source>
</evidence>
<evidence type="ECO:0000313" key="5">
    <source>
        <dbReference type="Proteomes" id="UP000176893"/>
    </source>
</evidence>
<protein>
    <recommendedName>
        <fullName evidence="3">NADAR domain-containing protein</fullName>
    </recommendedName>
</protein>
<dbReference type="CDD" id="cd15457">
    <property type="entry name" value="NADAR"/>
    <property type="match status" value="1"/>
</dbReference>
<feature type="domain" description="NADAR" evidence="3">
    <location>
        <begin position="13"/>
        <end position="147"/>
    </location>
</feature>
<dbReference type="EMBL" id="MGJB01000011">
    <property type="protein sequence ID" value="OGM98666.1"/>
    <property type="molecule type" value="Genomic_DNA"/>
</dbReference>
<proteinExistence type="predicted"/>
<evidence type="ECO:0000256" key="1">
    <source>
        <dbReference type="ARBA" id="ARBA00000022"/>
    </source>
</evidence>
<gene>
    <name evidence="4" type="ORF">A2649_00695</name>
</gene>
<dbReference type="Pfam" id="PF08719">
    <property type="entry name" value="NADAR"/>
    <property type="match status" value="1"/>
</dbReference>
<accession>A0A1F8ECQ8</accession>
<name>A0A1F8ECQ8_9BACT</name>
<dbReference type="Gene3D" id="1.10.357.40">
    <property type="entry name" value="YbiA-like"/>
    <property type="match status" value="1"/>
</dbReference>
<reference evidence="4 5" key="1">
    <citation type="journal article" date="2016" name="Nat. Commun.">
        <title>Thousands of microbial genomes shed light on interconnected biogeochemical processes in an aquifer system.</title>
        <authorList>
            <person name="Anantharaman K."/>
            <person name="Brown C.T."/>
            <person name="Hug L.A."/>
            <person name="Sharon I."/>
            <person name="Castelle C.J."/>
            <person name="Probst A.J."/>
            <person name="Thomas B.C."/>
            <person name="Singh A."/>
            <person name="Wilkins M.J."/>
            <person name="Karaoz U."/>
            <person name="Brodie E.L."/>
            <person name="Williams K.H."/>
            <person name="Hubbard S.S."/>
            <person name="Banfield J.F."/>
        </authorList>
    </citation>
    <scope>NUCLEOTIDE SEQUENCE [LARGE SCALE GENOMIC DNA]</scope>
</reference>